<organism evidence="1 2">
    <name type="scientific">Dimorphilus gyrociliatus</name>
    <dbReference type="NCBI Taxonomy" id="2664684"/>
    <lineage>
        <taxon>Eukaryota</taxon>
        <taxon>Metazoa</taxon>
        <taxon>Spiralia</taxon>
        <taxon>Lophotrochozoa</taxon>
        <taxon>Annelida</taxon>
        <taxon>Polychaeta</taxon>
        <taxon>Polychaeta incertae sedis</taxon>
        <taxon>Dinophilidae</taxon>
        <taxon>Dimorphilus</taxon>
    </lineage>
</organism>
<dbReference type="AlphaFoldDB" id="A0A7I8W6A7"/>
<evidence type="ECO:0000313" key="2">
    <source>
        <dbReference type="Proteomes" id="UP000549394"/>
    </source>
</evidence>
<dbReference type="EMBL" id="CAJFCJ010000020">
    <property type="protein sequence ID" value="CAD5124081.1"/>
    <property type="molecule type" value="Genomic_DNA"/>
</dbReference>
<dbReference type="OrthoDB" id="6283821at2759"/>
<sequence length="190" mass="22347">MFTAKGANAIYVKGLRLWYFREREGSSSSEEDKKAENEQTPIEIGYMNVIPKCIDSNRKYPLYENLPETYAAVNQFLKENPLDGKILAIETVPLKLPHRKWQGPEVDPDQTYWPDTYLRHLLYITRIYFVYGPPDEETIGAEDFLPDFLSAPKWYRMYGIYPKYAKLISAMQKAKNWIQTVEVSRYYFST</sequence>
<protein>
    <submittedName>
        <fullName evidence="1">DgyrCDS12386</fullName>
    </submittedName>
</protein>
<dbReference type="Proteomes" id="UP000549394">
    <property type="component" value="Unassembled WGS sequence"/>
</dbReference>
<name>A0A7I8W6A7_9ANNE</name>
<keyword evidence="2" id="KW-1185">Reference proteome</keyword>
<comment type="caution">
    <text evidence="1">The sequence shown here is derived from an EMBL/GenBank/DDBJ whole genome shotgun (WGS) entry which is preliminary data.</text>
</comment>
<evidence type="ECO:0000313" key="1">
    <source>
        <dbReference type="EMBL" id="CAD5124081.1"/>
    </source>
</evidence>
<reference evidence="1 2" key="1">
    <citation type="submission" date="2020-08" db="EMBL/GenBank/DDBJ databases">
        <authorList>
            <person name="Hejnol A."/>
        </authorList>
    </citation>
    <scope>NUCLEOTIDE SEQUENCE [LARGE SCALE GENOMIC DNA]</scope>
</reference>
<accession>A0A7I8W6A7</accession>
<gene>
    <name evidence="1" type="ORF">DGYR_LOCUS11674</name>
</gene>
<proteinExistence type="predicted"/>